<reference evidence="2 3" key="1">
    <citation type="submission" date="2022-02" db="EMBL/GenBank/DDBJ databases">
        <authorList>
            <person name="Min J."/>
        </authorList>
    </citation>
    <scope>NUCLEOTIDE SEQUENCE [LARGE SCALE GENOMIC DNA]</scope>
    <source>
        <strain evidence="2 3">GR10-1</strain>
    </source>
</reference>
<sequence>MFTFLRLNKKDFEKYKTESDFLIANNNQQPNFKKTTDFYNDRRNEVAGTGFIIVGIISLLTTIFGLWLLRKLILGQLKETIKKLLPTWYLQ</sequence>
<evidence type="ECO:0000256" key="1">
    <source>
        <dbReference type="SAM" id="Phobius"/>
    </source>
</evidence>
<dbReference type="RefSeq" id="WP_240830299.1">
    <property type="nucleotide sequence ID" value="NZ_JAKWBL010000002.1"/>
</dbReference>
<gene>
    <name evidence="2" type="ORF">MKP09_12300</name>
</gene>
<feature type="transmembrane region" description="Helical" evidence="1">
    <location>
        <begin position="46"/>
        <end position="69"/>
    </location>
</feature>
<keyword evidence="1" id="KW-1133">Transmembrane helix</keyword>
<keyword evidence="1" id="KW-0812">Transmembrane</keyword>
<dbReference type="Proteomes" id="UP001202248">
    <property type="component" value="Unassembled WGS sequence"/>
</dbReference>
<dbReference type="EMBL" id="JAKWBL010000002">
    <property type="protein sequence ID" value="MCH5598635.1"/>
    <property type="molecule type" value="Genomic_DNA"/>
</dbReference>
<keyword evidence="3" id="KW-1185">Reference proteome</keyword>
<accession>A0ABS9SJU8</accession>
<proteinExistence type="predicted"/>
<organism evidence="2 3">
    <name type="scientific">Niabella ginsengisoli</name>
    <dbReference type="NCBI Taxonomy" id="522298"/>
    <lineage>
        <taxon>Bacteria</taxon>
        <taxon>Pseudomonadati</taxon>
        <taxon>Bacteroidota</taxon>
        <taxon>Chitinophagia</taxon>
        <taxon>Chitinophagales</taxon>
        <taxon>Chitinophagaceae</taxon>
        <taxon>Niabella</taxon>
    </lineage>
</organism>
<comment type="caution">
    <text evidence="2">The sequence shown here is derived from an EMBL/GenBank/DDBJ whole genome shotgun (WGS) entry which is preliminary data.</text>
</comment>
<keyword evidence="1" id="KW-0472">Membrane</keyword>
<name>A0ABS9SJU8_9BACT</name>
<evidence type="ECO:0000313" key="3">
    <source>
        <dbReference type="Proteomes" id="UP001202248"/>
    </source>
</evidence>
<protein>
    <submittedName>
        <fullName evidence="2">Uncharacterized protein</fullName>
    </submittedName>
</protein>
<evidence type="ECO:0000313" key="2">
    <source>
        <dbReference type="EMBL" id="MCH5598635.1"/>
    </source>
</evidence>